<dbReference type="Gene3D" id="3.90.1750.20">
    <property type="entry name" value="Putative Large Serine Recombinase, Chain B, Domain 2"/>
    <property type="match status" value="1"/>
</dbReference>
<dbReference type="FunFam" id="3.40.50.1390:FF:000008">
    <property type="entry name" value="DNA recombinase"/>
    <property type="match status" value="1"/>
</dbReference>
<dbReference type="Gene3D" id="3.40.50.1390">
    <property type="entry name" value="Resolvase, N-terminal catalytic domain"/>
    <property type="match status" value="1"/>
</dbReference>
<dbReference type="PANTHER" id="PTHR30461:SF23">
    <property type="entry name" value="DNA RECOMBINASE-RELATED"/>
    <property type="match status" value="1"/>
</dbReference>
<gene>
    <name evidence="2" type="ORF">P8935_14160</name>
</gene>
<organism evidence="2">
    <name type="scientific">Telmatobacter sp. DSM 110680</name>
    <dbReference type="NCBI Taxonomy" id="3036704"/>
    <lineage>
        <taxon>Bacteria</taxon>
        <taxon>Pseudomonadati</taxon>
        <taxon>Acidobacteriota</taxon>
        <taxon>Terriglobia</taxon>
        <taxon>Terriglobales</taxon>
        <taxon>Acidobacteriaceae</taxon>
        <taxon>Telmatobacter</taxon>
    </lineage>
</organism>
<dbReference type="Pfam" id="PF00239">
    <property type="entry name" value="Resolvase"/>
    <property type="match status" value="1"/>
</dbReference>
<name>A0AAU7DEG2_9BACT</name>
<dbReference type="InterPro" id="IPR006119">
    <property type="entry name" value="Resolv_N"/>
</dbReference>
<feature type="domain" description="Recombinase" evidence="1">
    <location>
        <begin position="204"/>
        <end position="336"/>
    </location>
</feature>
<reference evidence="2" key="1">
    <citation type="submission" date="2023-03" db="EMBL/GenBank/DDBJ databases">
        <title>Edaphobacter sp.</title>
        <authorList>
            <person name="Huber K.J."/>
            <person name="Papendorf J."/>
            <person name="Pilke C."/>
            <person name="Bunk B."/>
            <person name="Sproeer C."/>
            <person name="Pester M."/>
        </authorList>
    </citation>
    <scope>NUCLEOTIDE SEQUENCE</scope>
    <source>
        <strain evidence="2">DSM 110680</strain>
    </source>
</reference>
<dbReference type="PANTHER" id="PTHR30461">
    <property type="entry name" value="DNA-INVERTASE FROM LAMBDOID PROPHAGE"/>
    <property type="match status" value="1"/>
</dbReference>
<dbReference type="GO" id="GO:0000150">
    <property type="term" value="F:DNA strand exchange activity"/>
    <property type="evidence" value="ECO:0007669"/>
    <property type="project" value="InterPro"/>
</dbReference>
<protein>
    <submittedName>
        <fullName evidence="2">Recombinase family protein</fullName>
    </submittedName>
</protein>
<dbReference type="PROSITE" id="PS51737">
    <property type="entry name" value="RECOMBINASE_DNA_BIND"/>
    <property type="match status" value="1"/>
</dbReference>
<dbReference type="InterPro" id="IPR011109">
    <property type="entry name" value="DNA_bind_recombinase_dom"/>
</dbReference>
<dbReference type="EMBL" id="CP121196">
    <property type="protein sequence ID" value="XBH15714.1"/>
    <property type="molecule type" value="Genomic_DNA"/>
</dbReference>
<dbReference type="GO" id="GO:0003677">
    <property type="term" value="F:DNA binding"/>
    <property type="evidence" value="ECO:0007669"/>
    <property type="project" value="InterPro"/>
</dbReference>
<dbReference type="Pfam" id="PF07508">
    <property type="entry name" value="Recombinase"/>
    <property type="match status" value="1"/>
</dbReference>
<dbReference type="InterPro" id="IPR038109">
    <property type="entry name" value="DNA_bind_recomb_sf"/>
</dbReference>
<evidence type="ECO:0000313" key="2">
    <source>
        <dbReference type="EMBL" id="XBH15714.1"/>
    </source>
</evidence>
<accession>A0AAU7DEG2</accession>
<dbReference type="SMART" id="SM00857">
    <property type="entry name" value="Resolvase"/>
    <property type="match status" value="1"/>
</dbReference>
<evidence type="ECO:0000259" key="1">
    <source>
        <dbReference type="PROSITE" id="PS51737"/>
    </source>
</evidence>
<dbReference type="AlphaFoldDB" id="A0AAU7DEG2"/>
<dbReference type="CDD" id="cd00338">
    <property type="entry name" value="Ser_Recombinase"/>
    <property type="match status" value="1"/>
</dbReference>
<dbReference type="InterPro" id="IPR050639">
    <property type="entry name" value="SSR_resolvase"/>
</dbReference>
<dbReference type="RefSeq" id="WP_348260948.1">
    <property type="nucleotide sequence ID" value="NZ_CP121196.1"/>
</dbReference>
<sequence>MSTNPVSIQSEISQNRVTCQEGVETPGIRSLRAAQYVRMSTDRQCYSIQHQLDAIALYAQNHRMVIVRTFADEGKSGLSLDGRAGLVDLFSLVQSGLADFKAILVYDVSRWGRFQDVDESSYWEYVCKRAGVIVHYCAEPFINNGSFSSVIFKALKRTMAAEYSRELSDKVFAGQCRLIELGYRQGGPVGFGLRRMLVDHEGRPKGILHKGEIKCLQTDRVVLVPGPEEELKIVHEIYHSFVEESKTRSRIANELNARGIPSGAKRPWSYYLVHEILINPKYIGANVYNRRSCKLKQRAIPNPEPLWIRREGAFPSIISPDMFERAAKIIESMNHRPTDDEVLDQLRSLLISKGRLSAKVINDEMRRHKSRCISDRFGSLRRAYEKLGYSPQRDLSFLDINRVVNALQVECINKISSQLEANGAVVVFDPRAGILRINGDFTLRLIIAKCCKPFGTMRWRIRPKSSFCDLTVIARMSEDNTHIMDYYLFPNREHLPEKFVLAAENSIVFDVYRFDNLDPIYQICRRRQVGDSL</sequence>
<dbReference type="SUPFAM" id="SSF53041">
    <property type="entry name" value="Resolvase-like"/>
    <property type="match status" value="1"/>
</dbReference>
<proteinExistence type="predicted"/>
<dbReference type="InterPro" id="IPR036162">
    <property type="entry name" value="Resolvase-like_N_sf"/>
</dbReference>